<evidence type="ECO:0000313" key="3">
    <source>
        <dbReference type="Proteomes" id="UP001589718"/>
    </source>
</evidence>
<comment type="caution">
    <text evidence="2">The sequence shown here is derived from an EMBL/GenBank/DDBJ whole genome shotgun (WGS) entry which is preliminary data.</text>
</comment>
<dbReference type="EMBL" id="JBHMCR010000002">
    <property type="protein sequence ID" value="MFB9518909.1"/>
    <property type="molecule type" value="Genomic_DNA"/>
</dbReference>
<keyword evidence="1" id="KW-1133">Transmembrane helix</keyword>
<evidence type="ECO:0000313" key="2">
    <source>
        <dbReference type="EMBL" id="MFB9518909.1"/>
    </source>
</evidence>
<protein>
    <submittedName>
        <fullName evidence="2">Uncharacterized protein</fullName>
    </submittedName>
</protein>
<organism evidence="2 3">
    <name type="scientific">Streptomyces cremeus</name>
    <dbReference type="NCBI Taxonomy" id="66881"/>
    <lineage>
        <taxon>Bacteria</taxon>
        <taxon>Bacillati</taxon>
        <taxon>Actinomycetota</taxon>
        <taxon>Actinomycetes</taxon>
        <taxon>Kitasatosporales</taxon>
        <taxon>Streptomycetaceae</taxon>
        <taxon>Streptomyces</taxon>
    </lineage>
</organism>
<keyword evidence="3" id="KW-1185">Reference proteome</keyword>
<gene>
    <name evidence="2" type="ORF">ACFFTU_02950</name>
</gene>
<reference evidence="2 3" key="1">
    <citation type="submission" date="2024-09" db="EMBL/GenBank/DDBJ databases">
        <authorList>
            <person name="Sun Q."/>
            <person name="Mori K."/>
        </authorList>
    </citation>
    <scope>NUCLEOTIDE SEQUENCE [LARGE SCALE GENOMIC DNA]</scope>
    <source>
        <strain evidence="2 3">JCM 4362</strain>
    </source>
</reference>
<dbReference type="Proteomes" id="UP001589718">
    <property type="component" value="Unassembled WGS sequence"/>
</dbReference>
<feature type="transmembrane region" description="Helical" evidence="1">
    <location>
        <begin position="94"/>
        <end position="118"/>
    </location>
</feature>
<evidence type="ECO:0000256" key="1">
    <source>
        <dbReference type="SAM" id="Phobius"/>
    </source>
</evidence>
<name>A0ABV5P710_STRCM</name>
<keyword evidence="1" id="KW-0812">Transmembrane</keyword>
<dbReference type="RefSeq" id="WP_345217593.1">
    <property type="nucleotide sequence ID" value="NZ_BAAAXE010000001.1"/>
</dbReference>
<keyword evidence="1" id="KW-0472">Membrane</keyword>
<accession>A0ABV5P710</accession>
<proteinExistence type="predicted"/>
<sequence>MPERNRSDRETAAGISRLEGYLLCQAEIRRAQSQGKDFAGRLTWLTTAQQEEVARQYAQDRLATTRQALAAVNARQAELRAEYTARYRALRRQLLCRCVALLLTALTLSFSAVLLVALR</sequence>